<dbReference type="InterPro" id="IPR038576">
    <property type="entry name" value="Methyltransf_Zn-bd_dom_put_sf"/>
</dbReference>
<protein>
    <submittedName>
        <fullName evidence="2">Methyltransferase domain-containing protein</fullName>
    </submittedName>
</protein>
<sequence>MPTTHTCPSCRSADLQPLYALDRVPLQSNLLLETREEALAMPTGDLRLAACRGCGFITNLAFDPASQNLSAKYEASQGFSGTFNAFARSLGNRWVERYDLSGRTIAEIGCGKGEFLATMCRIGPSRGIGFDPTLDPARLPETQGLDIEWVADFFDQRSAVRSLDFICCRHTLEHIPDVRRFVSMVRSVVGDRRHIRIGFEVPDTLRILHEGAFWDLYYEHCSYFTKDTIRDLFVRCGFEVLDVTMEFDGQYIVLEAKPAPIGESSADPRREACSTVDLSFVKAVADFPQVCKKRIETWHEVVDRTRAAGKRLALWGASSKAVGFLSTLGLTHEQVPAVVDINPHKQDTYLPTSGSKIVGPQDLAADPPEVVVLMNPIYRQEITADLRGRGIQAEVLAL</sequence>
<dbReference type="InterPro" id="IPR013691">
    <property type="entry name" value="MeTrfase_14"/>
</dbReference>
<dbReference type="SUPFAM" id="SSF53335">
    <property type="entry name" value="S-adenosyl-L-methionine-dependent methyltransferases"/>
    <property type="match status" value="1"/>
</dbReference>
<dbReference type="CDD" id="cd02440">
    <property type="entry name" value="AdoMet_MTases"/>
    <property type="match status" value="1"/>
</dbReference>
<name>A0A7M2WVR8_9BACT</name>
<evidence type="ECO:0000313" key="2">
    <source>
        <dbReference type="EMBL" id="QOV88941.1"/>
    </source>
</evidence>
<feature type="domain" description="C-methyltransferase" evidence="1">
    <location>
        <begin position="278"/>
        <end position="386"/>
    </location>
</feature>
<evidence type="ECO:0000259" key="1">
    <source>
        <dbReference type="Pfam" id="PF08484"/>
    </source>
</evidence>
<keyword evidence="2" id="KW-0489">Methyltransferase</keyword>
<keyword evidence="2" id="KW-0808">Transferase</keyword>
<dbReference type="EMBL" id="CP063458">
    <property type="protein sequence ID" value="QOV88941.1"/>
    <property type="molecule type" value="Genomic_DNA"/>
</dbReference>
<dbReference type="KEGG" id="hbs:IPV69_22365"/>
<dbReference type="Gene3D" id="3.40.50.150">
    <property type="entry name" value="Vaccinia Virus protein VP39"/>
    <property type="match status" value="1"/>
</dbReference>
<dbReference type="Pfam" id="PF13489">
    <property type="entry name" value="Methyltransf_23"/>
    <property type="match status" value="1"/>
</dbReference>
<dbReference type="Gene3D" id="6.20.50.110">
    <property type="entry name" value="Methyltransferase, zinc-binding domain"/>
    <property type="match status" value="1"/>
</dbReference>
<gene>
    <name evidence="2" type="ORF">IPV69_22365</name>
</gene>
<dbReference type="GO" id="GO:0008168">
    <property type="term" value="F:methyltransferase activity"/>
    <property type="evidence" value="ECO:0007669"/>
    <property type="project" value="UniProtKB-KW"/>
</dbReference>
<organism evidence="2 3">
    <name type="scientific">Humisphaera borealis</name>
    <dbReference type="NCBI Taxonomy" id="2807512"/>
    <lineage>
        <taxon>Bacteria</taxon>
        <taxon>Pseudomonadati</taxon>
        <taxon>Planctomycetota</taxon>
        <taxon>Phycisphaerae</taxon>
        <taxon>Tepidisphaerales</taxon>
        <taxon>Tepidisphaeraceae</taxon>
        <taxon>Humisphaera</taxon>
    </lineage>
</organism>
<proteinExistence type="predicted"/>
<accession>A0A7M2WVR8</accession>
<dbReference type="Proteomes" id="UP000593765">
    <property type="component" value="Chromosome"/>
</dbReference>
<keyword evidence="3" id="KW-1185">Reference proteome</keyword>
<dbReference type="InterPro" id="IPR029063">
    <property type="entry name" value="SAM-dependent_MTases_sf"/>
</dbReference>
<dbReference type="GO" id="GO:0032259">
    <property type="term" value="P:methylation"/>
    <property type="evidence" value="ECO:0007669"/>
    <property type="project" value="UniProtKB-KW"/>
</dbReference>
<dbReference type="AlphaFoldDB" id="A0A7M2WVR8"/>
<reference evidence="2 3" key="1">
    <citation type="submission" date="2020-10" db="EMBL/GenBank/DDBJ databases">
        <title>Wide distribution of Phycisphaera-like planctomycetes from WD2101 soil group in peatlands and genome analysis of the first cultivated representative.</title>
        <authorList>
            <person name="Dedysh S.N."/>
            <person name="Beletsky A.V."/>
            <person name="Ivanova A."/>
            <person name="Kulichevskaya I.S."/>
            <person name="Suzina N.E."/>
            <person name="Philippov D.A."/>
            <person name="Rakitin A.L."/>
            <person name="Mardanov A.V."/>
            <person name="Ravin N.V."/>
        </authorList>
    </citation>
    <scope>NUCLEOTIDE SEQUENCE [LARGE SCALE GENOMIC DNA]</scope>
    <source>
        <strain evidence="2 3">M1803</strain>
    </source>
</reference>
<dbReference type="Pfam" id="PF08484">
    <property type="entry name" value="Methyltransf_14"/>
    <property type="match status" value="1"/>
</dbReference>
<dbReference type="Gene3D" id="3.40.50.720">
    <property type="entry name" value="NAD(P)-binding Rossmann-like Domain"/>
    <property type="match status" value="1"/>
</dbReference>
<dbReference type="RefSeq" id="WP_206291951.1">
    <property type="nucleotide sequence ID" value="NZ_CP063458.1"/>
</dbReference>
<evidence type="ECO:0000313" key="3">
    <source>
        <dbReference type="Proteomes" id="UP000593765"/>
    </source>
</evidence>